<proteinExistence type="predicted"/>
<evidence type="ECO:0000256" key="1">
    <source>
        <dbReference type="ARBA" id="ARBA00023015"/>
    </source>
</evidence>
<dbReference type="SMART" id="SM00347">
    <property type="entry name" value="HTH_MARR"/>
    <property type="match status" value="1"/>
</dbReference>
<dbReference type="PRINTS" id="PR00598">
    <property type="entry name" value="HTHMARR"/>
</dbReference>
<sequence>MSIAKSGRERPGADAAADPMAQWPTGRLLSTASRLVEHAWGDALDELGLTHAGLIVLHFLEAGPLSQTDLAARARVEDQTMSRTLERLQREGYVTRGQDPLDRRRRIVSITPDGVAVWRQARTLEADVFPEIPNGESFRAVLLSIIQSSSAKRWAP</sequence>
<dbReference type="EMBL" id="PGFB01000001">
    <property type="protein sequence ID" value="PJJ65549.1"/>
    <property type="molecule type" value="Genomic_DNA"/>
</dbReference>
<dbReference type="InterPro" id="IPR036388">
    <property type="entry name" value="WH-like_DNA-bd_sf"/>
</dbReference>
<dbReference type="CDD" id="cd00090">
    <property type="entry name" value="HTH_ARSR"/>
    <property type="match status" value="1"/>
</dbReference>
<dbReference type="RefSeq" id="WP_100343429.1">
    <property type="nucleotide sequence ID" value="NZ_PGFB01000001.1"/>
</dbReference>
<feature type="domain" description="HTH marR-type" evidence="5">
    <location>
        <begin position="22"/>
        <end position="156"/>
    </location>
</feature>
<evidence type="ECO:0000259" key="5">
    <source>
        <dbReference type="PROSITE" id="PS50995"/>
    </source>
</evidence>
<keyword evidence="2 6" id="KW-0238">DNA-binding</keyword>
<dbReference type="Pfam" id="PF12802">
    <property type="entry name" value="MarR_2"/>
    <property type="match status" value="1"/>
</dbReference>
<keyword evidence="3" id="KW-0804">Transcription</keyword>
<evidence type="ECO:0000256" key="4">
    <source>
        <dbReference type="SAM" id="MobiDB-lite"/>
    </source>
</evidence>
<dbReference type="PANTHER" id="PTHR33164">
    <property type="entry name" value="TRANSCRIPTIONAL REGULATOR, MARR FAMILY"/>
    <property type="match status" value="1"/>
</dbReference>
<keyword evidence="7" id="KW-1185">Reference proteome</keyword>
<name>A0A2M9C4X8_9MICO</name>
<protein>
    <submittedName>
        <fullName evidence="6">DNA-binding MarR family transcriptional regulator</fullName>
    </submittedName>
</protein>
<dbReference type="PANTHER" id="PTHR33164:SF64">
    <property type="entry name" value="TRANSCRIPTIONAL REGULATOR SLYA"/>
    <property type="match status" value="1"/>
</dbReference>
<dbReference type="Gene3D" id="1.10.10.10">
    <property type="entry name" value="Winged helix-like DNA-binding domain superfamily/Winged helix DNA-binding domain"/>
    <property type="match status" value="1"/>
</dbReference>
<evidence type="ECO:0000256" key="3">
    <source>
        <dbReference type="ARBA" id="ARBA00023163"/>
    </source>
</evidence>
<reference evidence="6 7" key="1">
    <citation type="submission" date="2017-11" db="EMBL/GenBank/DDBJ databases">
        <title>Genomic Encyclopedia of Archaeal and Bacterial Type Strains, Phase II (KMG-II): From Individual Species to Whole Genera.</title>
        <authorList>
            <person name="Goeker M."/>
        </authorList>
    </citation>
    <scope>NUCLEOTIDE SEQUENCE [LARGE SCALE GENOMIC DNA]</scope>
    <source>
        <strain evidence="6 7">DSM 25625</strain>
    </source>
</reference>
<dbReference type="Proteomes" id="UP000230161">
    <property type="component" value="Unassembled WGS sequence"/>
</dbReference>
<comment type="caution">
    <text evidence="6">The sequence shown here is derived from an EMBL/GenBank/DDBJ whole genome shotgun (WGS) entry which is preliminary data.</text>
</comment>
<evidence type="ECO:0000313" key="7">
    <source>
        <dbReference type="Proteomes" id="UP000230161"/>
    </source>
</evidence>
<dbReference type="SUPFAM" id="SSF46785">
    <property type="entry name" value="Winged helix' DNA-binding domain"/>
    <property type="match status" value="1"/>
</dbReference>
<evidence type="ECO:0000256" key="2">
    <source>
        <dbReference type="ARBA" id="ARBA00023125"/>
    </source>
</evidence>
<dbReference type="PROSITE" id="PS50995">
    <property type="entry name" value="HTH_MARR_2"/>
    <property type="match status" value="1"/>
</dbReference>
<dbReference type="InterPro" id="IPR036390">
    <property type="entry name" value="WH_DNA-bd_sf"/>
</dbReference>
<keyword evidence="1" id="KW-0805">Transcription regulation</keyword>
<feature type="compositionally biased region" description="Basic and acidic residues" evidence="4">
    <location>
        <begin position="1"/>
        <end position="12"/>
    </location>
</feature>
<dbReference type="OrthoDB" id="69852at2"/>
<dbReference type="GO" id="GO:0003677">
    <property type="term" value="F:DNA binding"/>
    <property type="evidence" value="ECO:0007669"/>
    <property type="project" value="UniProtKB-KW"/>
</dbReference>
<dbReference type="InterPro" id="IPR011991">
    <property type="entry name" value="ArsR-like_HTH"/>
</dbReference>
<organism evidence="6 7">
    <name type="scientific">Compostimonas suwonensis</name>
    <dbReference type="NCBI Taxonomy" id="1048394"/>
    <lineage>
        <taxon>Bacteria</taxon>
        <taxon>Bacillati</taxon>
        <taxon>Actinomycetota</taxon>
        <taxon>Actinomycetes</taxon>
        <taxon>Micrococcales</taxon>
        <taxon>Microbacteriaceae</taxon>
        <taxon>Compostimonas</taxon>
    </lineage>
</organism>
<dbReference type="AlphaFoldDB" id="A0A2M9C4X8"/>
<dbReference type="InterPro" id="IPR000835">
    <property type="entry name" value="HTH_MarR-typ"/>
</dbReference>
<dbReference type="GO" id="GO:0006950">
    <property type="term" value="P:response to stress"/>
    <property type="evidence" value="ECO:0007669"/>
    <property type="project" value="TreeGrafter"/>
</dbReference>
<gene>
    <name evidence="6" type="ORF">CLV54_0582</name>
</gene>
<dbReference type="GO" id="GO:0003700">
    <property type="term" value="F:DNA-binding transcription factor activity"/>
    <property type="evidence" value="ECO:0007669"/>
    <property type="project" value="InterPro"/>
</dbReference>
<evidence type="ECO:0000313" key="6">
    <source>
        <dbReference type="EMBL" id="PJJ65549.1"/>
    </source>
</evidence>
<accession>A0A2M9C4X8</accession>
<feature type="region of interest" description="Disordered" evidence="4">
    <location>
        <begin position="1"/>
        <end position="21"/>
    </location>
</feature>
<dbReference type="InterPro" id="IPR039422">
    <property type="entry name" value="MarR/SlyA-like"/>
</dbReference>